<dbReference type="GeneID" id="24093336"/>
<dbReference type="InParanoid" id="J4GHR0"/>
<name>J4GHR0_9APHY</name>
<gene>
    <name evidence="2" type="ORF">FIBRA_00422</name>
</gene>
<dbReference type="RefSeq" id="XP_012177708.1">
    <property type="nucleotide sequence ID" value="XM_012322318.1"/>
</dbReference>
<feature type="compositionally biased region" description="Basic residues" evidence="1">
    <location>
        <begin position="22"/>
        <end position="33"/>
    </location>
</feature>
<proteinExistence type="predicted"/>
<accession>J4GHR0</accession>
<dbReference type="STRING" id="599839.J4GHR0"/>
<protein>
    <submittedName>
        <fullName evidence="2">Uncharacterized protein</fullName>
    </submittedName>
</protein>
<dbReference type="HOGENOM" id="CLU_452723_0_0_1"/>
<evidence type="ECO:0000256" key="1">
    <source>
        <dbReference type="SAM" id="MobiDB-lite"/>
    </source>
</evidence>
<dbReference type="Proteomes" id="UP000006352">
    <property type="component" value="Unassembled WGS sequence"/>
</dbReference>
<sequence>MPSCSNCLLYKIDCAYAEGRKKSGPRKGFKRRRVQEEDEGDFEQSWGPSASEVTTRAAELQGAGDLGGVPFSSPVASSSLASVVFATTSESSPLLSTSSSGSLPLDIEISDQHPLQQPEPSYAHGAEPFPSSLAEDALSFLSNDISAFPPGASDSTLPDNGLDSMLNQNTIAVVHALIPLFPLSFLTQNIVTLHNTENSNVHTIFFLHALESLVTVSTSPSLANTGDGTYYTAAQESSMVAHIAAVSHPSAVEDAMWTASGLIYLCLRETLVEGWSQNASMWLRLTIDVVEAMRPSTGMQRGVRRWFARAVWLLNKALIGSGNQSAIPGTRIPFSAGGVPEMGCIRDKAPLAVLELDEFQREHCAFVDLCLDMEDLLRAAENKRTEAILTAGLYDDLDIPDVYALASVPLCDRARLWAKSSTFTDESLLQVGSNPASQDPTLRLRQAFARVLSLIFWAMAVKFDHTDRHRCGMRKTSLYVAVTRIVDAADWIVTNRQAWLWSFAEPALFLARDFLLDLSGHVVGPFPSLISPTGPPVCDAGMIRPPHETCRALTSNDLSLLSLIHDVLRNALASFEPTGMRSVVMTHSIQNISDVLRREGLLR</sequence>
<dbReference type="AlphaFoldDB" id="J4GHR0"/>
<dbReference type="EMBL" id="HE796883">
    <property type="protein sequence ID" value="CCL98425.1"/>
    <property type="molecule type" value="Genomic_DNA"/>
</dbReference>
<dbReference type="OrthoDB" id="2260578at2759"/>
<evidence type="ECO:0000313" key="2">
    <source>
        <dbReference type="EMBL" id="CCL98425.1"/>
    </source>
</evidence>
<reference evidence="2 3" key="1">
    <citation type="journal article" date="2012" name="Appl. Environ. Microbiol.">
        <title>Short-read sequencing for genomic analysis of the brown rot fungus Fibroporia radiculosa.</title>
        <authorList>
            <person name="Tang J.D."/>
            <person name="Perkins A.D."/>
            <person name="Sonstegard T.S."/>
            <person name="Schroeder S.G."/>
            <person name="Burgess S.C."/>
            <person name="Diehl S.V."/>
        </authorList>
    </citation>
    <scope>NUCLEOTIDE SEQUENCE [LARGE SCALE GENOMIC DNA]</scope>
    <source>
        <strain evidence="2 3">TFFH 294</strain>
    </source>
</reference>
<keyword evidence="3" id="KW-1185">Reference proteome</keyword>
<feature type="region of interest" description="Disordered" evidence="1">
    <location>
        <begin position="20"/>
        <end position="56"/>
    </location>
</feature>
<evidence type="ECO:0000313" key="3">
    <source>
        <dbReference type="Proteomes" id="UP000006352"/>
    </source>
</evidence>
<organism evidence="2 3">
    <name type="scientific">Fibroporia radiculosa</name>
    <dbReference type="NCBI Taxonomy" id="599839"/>
    <lineage>
        <taxon>Eukaryota</taxon>
        <taxon>Fungi</taxon>
        <taxon>Dikarya</taxon>
        <taxon>Basidiomycota</taxon>
        <taxon>Agaricomycotina</taxon>
        <taxon>Agaricomycetes</taxon>
        <taxon>Polyporales</taxon>
        <taxon>Fibroporiaceae</taxon>
        <taxon>Fibroporia</taxon>
    </lineage>
</organism>